<sequence length="24" mass="3002">MSFMKSYKQMKIYILKVYMDLWGP</sequence>
<reference evidence="1" key="1">
    <citation type="submission" date="2014-11" db="EMBL/GenBank/DDBJ databases">
        <authorList>
            <person name="Amaro Gonzalez C."/>
        </authorList>
    </citation>
    <scope>NUCLEOTIDE SEQUENCE</scope>
</reference>
<reference evidence="1" key="2">
    <citation type="journal article" date="2015" name="Fish Shellfish Immunol.">
        <title>Early steps in the European eel (Anguilla anguilla)-Vibrio vulnificus interaction in the gills: Role of the RtxA13 toxin.</title>
        <authorList>
            <person name="Callol A."/>
            <person name="Pajuelo D."/>
            <person name="Ebbesson L."/>
            <person name="Teles M."/>
            <person name="MacKenzie S."/>
            <person name="Amaro C."/>
        </authorList>
    </citation>
    <scope>NUCLEOTIDE SEQUENCE</scope>
</reference>
<protein>
    <submittedName>
        <fullName evidence="1">Uncharacterized protein</fullName>
    </submittedName>
</protein>
<name>A0A0E9XHE2_ANGAN</name>
<organism evidence="1">
    <name type="scientific">Anguilla anguilla</name>
    <name type="common">European freshwater eel</name>
    <name type="synonym">Muraena anguilla</name>
    <dbReference type="NCBI Taxonomy" id="7936"/>
    <lineage>
        <taxon>Eukaryota</taxon>
        <taxon>Metazoa</taxon>
        <taxon>Chordata</taxon>
        <taxon>Craniata</taxon>
        <taxon>Vertebrata</taxon>
        <taxon>Euteleostomi</taxon>
        <taxon>Actinopterygii</taxon>
        <taxon>Neopterygii</taxon>
        <taxon>Teleostei</taxon>
        <taxon>Anguilliformes</taxon>
        <taxon>Anguillidae</taxon>
        <taxon>Anguilla</taxon>
    </lineage>
</organism>
<accession>A0A0E9XHE2</accession>
<dbReference type="EMBL" id="GBXM01006493">
    <property type="protein sequence ID" value="JAI02085.1"/>
    <property type="molecule type" value="Transcribed_RNA"/>
</dbReference>
<proteinExistence type="predicted"/>
<evidence type="ECO:0000313" key="1">
    <source>
        <dbReference type="EMBL" id="JAI02085.1"/>
    </source>
</evidence>
<dbReference type="AlphaFoldDB" id="A0A0E9XHE2"/>